<dbReference type="InterPro" id="IPR001841">
    <property type="entry name" value="Znf_RING"/>
</dbReference>
<gene>
    <name evidence="7" type="ORF">TTHERM_00059280</name>
</gene>
<proteinExistence type="predicted"/>
<dbReference type="RefSeq" id="XP_001007660.3">
    <property type="nucleotide sequence ID" value="XM_001007660.3"/>
</dbReference>
<keyword evidence="4" id="KW-0862">Zinc</keyword>
<evidence type="ECO:0000313" key="8">
    <source>
        <dbReference type="Proteomes" id="UP000009168"/>
    </source>
</evidence>
<dbReference type="InterPro" id="IPR051834">
    <property type="entry name" value="RING_finger_E3_ligase"/>
</dbReference>
<keyword evidence="3 5" id="KW-0863">Zinc-finger</keyword>
<keyword evidence="8" id="KW-1185">Reference proteome</keyword>
<keyword evidence="1" id="KW-0808">Transferase</keyword>
<organism evidence="7 8">
    <name type="scientific">Tetrahymena thermophila (strain SB210)</name>
    <dbReference type="NCBI Taxonomy" id="312017"/>
    <lineage>
        <taxon>Eukaryota</taxon>
        <taxon>Sar</taxon>
        <taxon>Alveolata</taxon>
        <taxon>Ciliophora</taxon>
        <taxon>Intramacronucleata</taxon>
        <taxon>Oligohymenophorea</taxon>
        <taxon>Hymenostomatida</taxon>
        <taxon>Tetrahymenina</taxon>
        <taxon>Tetrahymenidae</taxon>
        <taxon>Tetrahymena</taxon>
    </lineage>
</organism>
<dbReference type="Pfam" id="PF13639">
    <property type="entry name" value="zf-RING_2"/>
    <property type="match status" value="1"/>
</dbReference>
<evidence type="ECO:0000256" key="5">
    <source>
        <dbReference type="PROSITE-ProRule" id="PRU00175"/>
    </source>
</evidence>
<dbReference type="HOGENOM" id="CLU_034892_3_2_1"/>
<evidence type="ECO:0000256" key="4">
    <source>
        <dbReference type="ARBA" id="ARBA00022833"/>
    </source>
</evidence>
<dbReference type="GO" id="GO:0005634">
    <property type="term" value="C:nucleus"/>
    <property type="evidence" value="ECO:0007669"/>
    <property type="project" value="TreeGrafter"/>
</dbReference>
<dbReference type="eggNOG" id="KOG0800">
    <property type="taxonomic scope" value="Eukaryota"/>
</dbReference>
<dbReference type="SUPFAM" id="SSF57850">
    <property type="entry name" value="RING/U-box"/>
    <property type="match status" value="1"/>
</dbReference>
<evidence type="ECO:0000256" key="1">
    <source>
        <dbReference type="ARBA" id="ARBA00022679"/>
    </source>
</evidence>
<dbReference type="GO" id="GO:0061630">
    <property type="term" value="F:ubiquitin protein ligase activity"/>
    <property type="evidence" value="ECO:0007669"/>
    <property type="project" value="TreeGrafter"/>
</dbReference>
<dbReference type="AlphaFoldDB" id="I7LTW5"/>
<accession>I7LTW5</accession>
<dbReference type="GeneID" id="7841895"/>
<dbReference type="GO" id="GO:0006511">
    <property type="term" value="P:ubiquitin-dependent protein catabolic process"/>
    <property type="evidence" value="ECO:0007669"/>
    <property type="project" value="TreeGrafter"/>
</dbReference>
<dbReference type="OrthoDB" id="421575at2759"/>
<evidence type="ECO:0000256" key="3">
    <source>
        <dbReference type="ARBA" id="ARBA00022771"/>
    </source>
</evidence>
<dbReference type="PANTHER" id="PTHR45931:SF3">
    <property type="entry name" value="RING ZINC FINGER-CONTAINING PROTEIN"/>
    <property type="match status" value="1"/>
</dbReference>
<dbReference type="OMA" id="RFQQRTN"/>
<dbReference type="STRING" id="312017.I7LTW5"/>
<dbReference type="FunFam" id="3.30.40.10:FF:000022">
    <property type="entry name" value="E3 ubiquitin-protein ligase RING1-like"/>
    <property type="match status" value="1"/>
</dbReference>
<protein>
    <submittedName>
        <fullName evidence="7">Zinc finger, C3HC4 type (RING finger) protein</fullName>
    </submittedName>
</protein>
<evidence type="ECO:0000313" key="7">
    <source>
        <dbReference type="EMBL" id="EAR87415.3"/>
    </source>
</evidence>
<dbReference type="KEGG" id="tet:TTHERM_00059280"/>
<dbReference type="GO" id="GO:0008270">
    <property type="term" value="F:zinc ion binding"/>
    <property type="evidence" value="ECO:0007669"/>
    <property type="project" value="UniProtKB-KW"/>
</dbReference>
<dbReference type="PANTHER" id="PTHR45931">
    <property type="entry name" value="SI:CH211-59O9.10"/>
    <property type="match status" value="1"/>
</dbReference>
<keyword evidence="2" id="KW-0479">Metal-binding</keyword>
<sequence>MDTLDNHNNNQLQQNIDNQIARKMWCHTCKFEFQTANSTSFECVKCKNDFCEEIEPQIEQIDDPRQFVPFGEEQNQTNNQQQFQRNVQNSQQNNLQNVQYPQQNNRMGSASTIRTNINRQGQGQGQPTLSYSISIQSTQLENPFFGINNLISNLFPVTSQRTGLFGMNDNNFDNIIDFLMRNDPNVYGTPPASENSISNLPTVTFSTEQVKEETLCECSVCKEEFTEGEQLVKMPCNHMYHSSCLVTWLKMHNSCPTCRYELPTDNQDYERRKQQRNNQNQNRRN</sequence>
<dbReference type="Gene3D" id="3.30.40.10">
    <property type="entry name" value="Zinc/RING finger domain, C3HC4 (zinc finger)"/>
    <property type="match status" value="1"/>
</dbReference>
<dbReference type="InterPro" id="IPR013083">
    <property type="entry name" value="Znf_RING/FYVE/PHD"/>
</dbReference>
<feature type="domain" description="RING-type" evidence="6">
    <location>
        <begin position="218"/>
        <end position="259"/>
    </location>
</feature>
<name>I7LTW5_TETTS</name>
<dbReference type="PROSITE" id="PS50089">
    <property type="entry name" value="ZF_RING_2"/>
    <property type="match status" value="1"/>
</dbReference>
<evidence type="ECO:0000256" key="2">
    <source>
        <dbReference type="ARBA" id="ARBA00022723"/>
    </source>
</evidence>
<reference evidence="8" key="1">
    <citation type="journal article" date="2006" name="PLoS Biol.">
        <title>Macronuclear genome sequence of the ciliate Tetrahymena thermophila, a model eukaryote.</title>
        <authorList>
            <person name="Eisen J.A."/>
            <person name="Coyne R.S."/>
            <person name="Wu M."/>
            <person name="Wu D."/>
            <person name="Thiagarajan M."/>
            <person name="Wortman J.R."/>
            <person name="Badger J.H."/>
            <person name="Ren Q."/>
            <person name="Amedeo P."/>
            <person name="Jones K.M."/>
            <person name="Tallon L.J."/>
            <person name="Delcher A.L."/>
            <person name="Salzberg S.L."/>
            <person name="Silva J.C."/>
            <person name="Haas B.J."/>
            <person name="Majoros W.H."/>
            <person name="Farzad M."/>
            <person name="Carlton J.M."/>
            <person name="Smith R.K. Jr."/>
            <person name="Garg J."/>
            <person name="Pearlman R.E."/>
            <person name="Karrer K.M."/>
            <person name="Sun L."/>
            <person name="Manning G."/>
            <person name="Elde N.C."/>
            <person name="Turkewitz A.P."/>
            <person name="Asai D.J."/>
            <person name="Wilkes D.E."/>
            <person name="Wang Y."/>
            <person name="Cai H."/>
            <person name="Collins K."/>
            <person name="Stewart B.A."/>
            <person name="Lee S.R."/>
            <person name="Wilamowska K."/>
            <person name="Weinberg Z."/>
            <person name="Ruzzo W.L."/>
            <person name="Wloga D."/>
            <person name="Gaertig J."/>
            <person name="Frankel J."/>
            <person name="Tsao C.-C."/>
            <person name="Gorovsky M.A."/>
            <person name="Keeling P.J."/>
            <person name="Waller R.F."/>
            <person name="Patron N.J."/>
            <person name="Cherry J.M."/>
            <person name="Stover N.A."/>
            <person name="Krieger C.J."/>
            <person name="del Toro C."/>
            <person name="Ryder H.F."/>
            <person name="Williamson S.C."/>
            <person name="Barbeau R.A."/>
            <person name="Hamilton E.P."/>
            <person name="Orias E."/>
        </authorList>
    </citation>
    <scope>NUCLEOTIDE SEQUENCE [LARGE SCALE GENOMIC DNA]</scope>
    <source>
        <strain evidence="8">SB210</strain>
    </source>
</reference>
<dbReference type="EMBL" id="GG662853">
    <property type="protein sequence ID" value="EAR87415.3"/>
    <property type="molecule type" value="Genomic_DNA"/>
</dbReference>
<dbReference type="SMART" id="SM00184">
    <property type="entry name" value="RING"/>
    <property type="match status" value="1"/>
</dbReference>
<dbReference type="InParanoid" id="I7LTW5"/>
<evidence type="ECO:0000259" key="6">
    <source>
        <dbReference type="PROSITE" id="PS50089"/>
    </source>
</evidence>
<dbReference type="Proteomes" id="UP000009168">
    <property type="component" value="Unassembled WGS sequence"/>
</dbReference>